<dbReference type="InterPro" id="IPR051828">
    <property type="entry name" value="HAD-like_hydrolase_domain"/>
</dbReference>
<dbReference type="Gene3D" id="3.40.50.1000">
    <property type="entry name" value="HAD superfamily/HAD-like"/>
    <property type="match status" value="1"/>
</dbReference>
<dbReference type="Proteomes" id="UP001432401">
    <property type="component" value="Unassembled WGS sequence"/>
</dbReference>
<reference evidence="1 2" key="1">
    <citation type="submission" date="2024-06" db="EMBL/GenBank/DDBJ databases">
        <authorList>
            <person name="Bataeva Y.V."/>
            <person name="Grigorian L.N."/>
            <person name="Solomentsev V.I."/>
        </authorList>
    </citation>
    <scope>NUCLEOTIDE SEQUENCE [LARGE SCALE GENOMIC DNA]</scope>
    <source>
        <strain evidence="2">SCPM-O-B-12605 (RCAM04882)</strain>
    </source>
</reference>
<organism evidence="1 2">
    <name type="scientific">Nocardiopsis tropica</name>
    <dbReference type="NCBI Taxonomy" id="109330"/>
    <lineage>
        <taxon>Bacteria</taxon>
        <taxon>Bacillati</taxon>
        <taxon>Actinomycetota</taxon>
        <taxon>Actinomycetes</taxon>
        <taxon>Streptosporangiales</taxon>
        <taxon>Nocardiopsidaceae</taxon>
        <taxon>Nocardiopsis</taxon>
    </lineage>
</organism>
<dbReference type="EMBL" id="JBEQNB010000004">
    <property type="protein sequence ID" value="MES0833703.1"/>
    <property type="molecule type" value="Genomic_DNA"/>
</dbReference>
<dbReference type="EC" id="3.1.3.-" evidence="1"/>
<dbReference type="InterPro" id="IPR036412">
    <property type="entry name" value="HAD-like_sf"/>
</dbReference>
<dbReference type="NCBIfam" id="TIGR01549">
    <property type="entry name" value="HAD-SF-IA-v1"/>
    <property type="match status" value="1"/>
</dbReference>
<dbReference type="InterPro" id="IPR023214">
    <property type="entry name" value="HAD_sf"/>
</dbReference>
<comment type="caution">
    <text evidence="1">The sequence shown here is derived from an EMBL/GenBank/DDBJ whole genome shotgun (WGS) entry which is preliminary data.</text>
</comment>
<dbReference type="PANTHER" id="PTHR46191:SF2">
    <property type="entry name" value="HALOACID DEHALOGENASE-LIKE HYDROLASE DOMAIN-CONTAINING PROTEIN 3"/>
    <property type="match status" value="1"/>
</dbReference>
<protein>
    <submittedName>
        <fullName evidence="1">HAD family hydrolase</fullName>
        <ecNumber evidence="1">3.1.3.-</ecNumber>
    </submittedName>
</protein>
<dbReference type="SFLD" id="SFLDS00003">
    <property type="entry name" value="Haloacid_Dehalogenase"/>
    <property type="match status" value="1"/>
</dbReference>
<keyword evidence="1" id="KW-0378">Hydrolase</keyword>
<dbReference type="RefSeq" id="WP_352983066.1">
    <property type="nucleotide sequence ID" value="NZ_JBEQNA010000005.1"/>
</dbReference>
<dbReference type="PANTHER" id="PTHR46191">
    <property type="match status" value="1"/>
</dbReference>
<gene>
    <name evidence="1" type="ORF">ABUK86_07950</name>
</gene>
<dbReference type="SUPFAM" id="SSF56784">
    <property type="entry name" value="HAD-like"/>
    <property type="match status" value="1"/>
</dbReference>
<evidence type="ECO:0000313" key="2">
    <source>
        <dbReference type="Proteomes" id="UP001432401"/>
    </source>
</evidence>
<dbReference type="GO" id="GO:0016787">
    <property type="term" value="F:hydrolase activity"/>
    <property type="evidence" value="ECO:0007669"/>
    <property type="project" value="UniProtKB-KW"/>
</dbReference>
<dbReference type="Gene3D" id="1.20.120.1600">
    <property type="match status" value="1"/>
</dbReference>
<proteinExistence type="predicted"/>
<keyword evidence="2" id="KW-1185">Reference proteome</keyword>
<dbReference type="Pfam" id="PF00702">
    <property type="entry name" value="Hydrolase"/>
    <property type="match status" value="1"/>
</dbReference>
<sequence>MLIDGRPSAVLFDVGSTLIHIDPAVLTACLTRHGVSGVAEHDASAAFLLSLEASRERLPLGQDDLGKEAMRWAQLLDVPSTPACAAFKEAVQRPDLYSRLAPDAKPVLAALRASGVTLVAVANDDGGLAAQLARTGLAEFFGAAMDSTVFGVEKPDGEIFRAACHTAGVLPSEACFVGDGLINDLLGAWAAGIGRCLLYDPHRLRPEIPETLRINSLTDILGIVSAASDERRRGEIR</sequence>
<accession>A0ABV1ZRL0</accession>
<name>A0ABV1ZRL0_9ACTN</name>
<dbReference type="SFLD" id="SFLDG01129">
    <property type="entry name" value="C1.5:_HAD__Beta-PGM__Phosphata"/>
    <property type="match status" value="1"/>
</dbReference>
<dbReference type="InterPro" id="IPR006439">
    <property type="entry name" value="HAD-SF_hydro_IA"/>
</dbReference>
<evidence type="ECO:0000313" key="1">
    <source>
        <dbReference type="EMBL" id="MES0833703.1"/>
    </source>
</evidence>